<keyword evidence="4" id="KW-1185">Reference proteome</keyword>
<feature type="compositionally biased region" description="Polar residues" evidence="1">
    <location>
        <begin position="860"/>
        <end position="869"/>
    </location>
</feature>
<dbReference type="STRING" id="1353009.A0A1Y2J4A3"/>
<dbReference type="Pfam" id="PF17667">
    <property type="entry name" value="Pkinase_fungal"/>
    <property type="match status" value="1"/>
</dbReference>
<dbReference type="Proteomes" id="UP000193067">
    <property type="component" value="Unassembled WGS sequence"/>
</dbReference>
<feature type="region of interest" description="Disordered" evidence="1">
    <location>
        <begin position="859"/>
        <end position="916"/>
    </location>
</feature>
<protein>
    <recommendedName>
        <fullName evidence="2">Fungal-type protein kinase domain-containing protein</fullName>
    </recommendedName>
</protein>
<dbReference type="EMBL" id="KZ084086">
    <property type="protein sequence ID" value="OSD08238.1"/>
    <property type="molecule type" value="Genomic_DNA"/>
</dbReference>
<gene>
    <name evidence="3" type="ORF">PYCCODRAFT_1472908</name>
</gene>
<feature type="region of interest" description="Disordered" evidence="1">
    <location>
        <begin position="404"/>
        <end position="425"/>
    </location>
</feature>
<sequence length="916" mass="103774">MADIERVRFVSTQDFLDNILPVEQSKLDEIDAAVRQCERDLYVEGRWSGFPTGKYKEENLYKPFVNIANAIARVAKDKVPRTEAQVREASWKDYHSDPPQSLEPDATYIRPDCTLTMAMLSDADLKRSSLSAAKKETLWWLQFVAVVEAKRNFDQNDLELVKQLLGYLRVVMVEQKDRRFVLGICLSASQASVWLQDRSGVTAMADPIDIHKNSMDFVHMIAAMSVLPAHRLGFDPDMRLAREPSPPIHTYRLSSTGSDKFDVELYKDSHYATQWVINTKSGAFITLRAMSLLRTDVVTGSGCMVWAAIRYVDRHQDPDKREVLVLACSISVSSLAHNMIEVFVLKQWWKSEDQADEGAIYERLSAQGAASHDSDAQYLGQLECHEVVKIGGEVDSTDGLIQRALKDVPPPPKPKGDTASKKRVRAADPELNERLHVNLVTDDDLHGIASYARGPGARGLQHRTRVRVVLKTFGCPIKYFTTLRELLTCLLHAVRGHRFAYVNGYVQRDVSAGNLLITLLRRDGSMQPQSPSVRGCLIDFDHAKEVQPVSNRKLELQPLDVSESYAIFRKSLPELAERITEDVYERAFQLVKLRRPHMNPLLLNGFAAQYIEAGLYYCEMSGRTIPNGVYTPEHLGWNVDLLQHPEDIGRDPNRPRHPRSGTPPYASAKILNLETVHVQKWGSSFSPSLPIHDAIHDMESFFWVLLYLCMTRSGPGGVRREELVSELDAVPAEIEELRTIVYCFFDGSLERIARNKKQAFEDYKSFEPLVLRHIHPYFEPLRPLLRRWWELLLLAYEFEGYEYHNIHALVIELLERALKELGTEDLSDDQQHQQDAKRKRDDFFRRVIYADIGIPIPQAQCASAPSSPNDYRVTTAFSSTPESQKVGQGRGGSAGDTPSSPPSPTPVTKKPKQMAK</sequence>
<dbReference type="OrthoDB" id="3185297at2759"/>
<evidence type="ECO:0000313" key="4">
    <source>
        <dbReference type="Proteomes" id="UP000193067"/>
    </source>
</evidence>
<accession>A0A1Y2J4A3</accession>
<evidence type="ECO:0000259" key="2">
    <source>
        <dbReference type="Pfam" id="PF17667"/>
    </source>
</evidence>
<evidence type="ECO:0000313" key="3">
    <source>
        <dbReference type="EMBL" id="OSD08238.1"/>
    </source>
</evidence>
<dbReference type="SUPFAM" id="SSF56112">
    <property type="entry name" value="Protein kinase-like (PK-like)"/>
    <property type="match status" value="1"/>
</dbReference>
<organism evidence="3 4">
    <name type="scientific">Trametes coccinea (strain BRFM310)</name>
    <name type="common">Pycnoporus coccineus</name>
    <dbReference type="NCBI Taxonomy" id="1353009"/>
    <lineage>
        <taxon>Eukaryota</taxon>
        <taxon>Fungi</taxon>
        <taxon>Dikarya</taxon>
        <taxon>Basidiomycota</taxon>
        <taxon>Agaricomycotina</taxon>
        <taxon>Agaricomycetes</taxon>
        <taxon>Polyporales</taxon>
        <taxon>Polyporaceae</taxon>
        <taxon>Trametes</taxon>
    </lineage>
</organism>
<reference evidence="3 4" key="1">
    <citation type="journal article" date="2015" name="Biotechnol. Biofuels">
        <title>Enhanced degradation of softwood versus hardwood by the white-rot fungus Pycnoporus coccineus.</title>
        <authorList>
            <person name="Couturier M."/>
            <person name="Navarro D."/>
            <person name="Chevret D."/>
            <person name="Henrissat B."/>
            <person name="Piumi F."/>
            <person name="Ruiz-Duenas F.J."/>
            <person name="Martinez A.T."/>
            <person name="Grigoriev I.V."/>
            <person name="Riley R."/>
            <person name="Lipzen A."/>
            <person name="Berrin J.G."/>
            <person name="Master E.R."/>
            <person name="Rosso M.N."/>
        </authorList>
    </citation>
    <scope>NUCLEOTIDE SEQUENCE [LARGE SCALE GENOMIC DNA]</scope>
    <source>
        <strain evidence="3 4">BRFM310</strain>
    </source>
</reference>
<evidence type="ECO:0000256" key="1">
    <source>
        <dbReference type="SAM" id="MobiDB-lite"/>
    </source>
</evidence>
<feature type="domain" description="Fungal-type protein kinase" evidence="2">
    <location>
        <begin position="131"/>
        <end position="550"/>
    </location>
</feature>
<proteinExistence type="predicted"/>
<name>A0A1Y2J4A3_TRAC3</name>
<feature type="compositionally biased region" description="Polar residues" evidence="1">
    <location>
        <begin position="875"/>
        <end position="886"/>
    </location>
</feature>
<dbReference type="InterPro" id="IPR040976">
    <property type="entry name" value="Pkinase_fungal"/>
</dbReference>
<dbReference type="PANTHER" id="PTHR38248">
    <property type="entry name" value="FUNK1 6"/>
    <property type="match status" value="1"/>
</dbReference>
<dbReference type="PANTHER" id="PTHR38248:SF2">
    <property type="entry name" value="FUNK1 11"/>
    <property type="match status" value="1"/>
</dbReference>
<dbReference type="InterPro" id="IPR011009">
    <property type="entry name" value="Kinase-like_dom_sf"/>
</dbReference>
<dbReference type="AlphaFoldDB" id="A0A1Y2J4A3"/>
<feature type="compositionally biased region" description="Basic and acidic residues" evidence="1">
    <location>
        <begin position="414"/>
        <end position="425"/>
    </location>
</feature>